<protein>
    <submittedName>
        <fullName evidence="1">Uncharacterized protein</fullName>
    </submittedName>
</protein>
<organism evidence="1">
    <name type="scientific">Arundo donax</name>
    <name type="common">Giant reed</name>
    <name type="synonym">Donax arundinaceus</name>
    <dbReference type="NCBI Taxonomy" id="35708"/>
    <lineage>
        <taxon>Eukaryota</taxon>
        <taxon>Viridiplantae</taxon>
        <taxon>Streptophyta</taxon>
        <taxon>Embryophyta</taxon>
        <taxon>Tracheophyta</taxon>
        <taxon>Spermatophyta</taxon>
        <taxon>Magnoliopsida</taxon>
        <taxon>Liliopsida</taxon>
        <taxon>Poales</taxon>
        <taxon>Poaceae</taxon>
        <taxon>PACMAD clade</taxon>
        <taxon>Arundinoideae</taxon>
        <taxon>Arundineae</taxon>
        <taxon>Arundo</taxon>
    </lineage>
</organism>
<reference evidence="1" key="1">
    <citation type="submission" date="2014-09" db="EMBL/GenBank/DDBJ databases">
        <authorList>
            <person name="Magalhaes I.L.F."/>
            <person name="Oliveira U."/>
            <person name="Santos F.R."/>
            <person name="Vidigal T.H.D.A."/>
            <person name="Brescovit A.D."/>
            <person name="Santos A.J."/>
        </authorList>
    </citation>
    <scope>NUCLEOTIDE SEQUENCE</scope>
    <source>
        <tissue evidence="1">Shoot tissue taken approximately 20 cm above the soil surface</tissue>
    </source>
</reference>
<dbReference type="EMBL" id="GBRH01235101">
    <property type="protein sequence ID" value="JAD62794.1"/>
    <property type="molecule type" value="Transcribed_RNA"/>
</dbReference>
<accession>A0A0A9BFN0</accession>
<dbReference type="AlphaFoldDB" id="A0A0A9BFN0"/>
<sequence length="38" mass="4345">MSLSILVLLLKNFLAITFNSAYITPSSWKDRTPCYVHT</sequence>
<name>A0A0A9BFN0_ARUDO</name>
<evidence type="ECO:0000313" key="1">
    <source>
        <dbReference type="EMBL" id="JAD62794.1"/>
    </source>
</evidence>
<reference evidence="1" key="2">
    <citation type="journal article" date="2015" name="Data Brief">
        <title>Shoot transcriptome of the giant reed, Arundo donax.</title>
        <authorList>
            <person name="Barrero R.A."/>
            <person name="Guerrero F.D."/>
            <person name="Moolhuijzen P."/>
            <person name="Goolsby J.A."/>
            <person name="Tidwell J."/>
            <person name="Bellgard S.E."/>
            <person name="Bellgard M.I."/>
        </authorList>
    </citation>
    <scope>NUCLEOTIDE SEQUENCE</scope>
    <source>
        <tissue evidence="1">Shoot tissue taken approximately 20 cm above the soil surface</tissue>
    </source>
</reference>
<proteinExistence type="predicted"/>